<dbReference type="InterPro" id="IPR050923">
    <property type="entry name" value="Cell_Proc_Reg/RNA_Proc"/>
</dbReference>
<evidence type="ECO:0000313" key="2">
    <source>
        <dbReference type="EMBL" id="KAK9821798.1"/>
    </source>
</evidence>
<reference evidence="2 3" key="1">
    <citation type="journal article" date="2024" name="Nat. Commun.">
        <title>Phylogenomics reveals the evolutionary origins of lichenization in chlorophyte algae.</title>
        <authorList>
            <person name="Puginier C."/>
            <person name="Libourel C."/>
            <person name="Otte J."/>
            <person name="Skaloud P."/>
            <person name="Haon M."/>
            <person name="Grisel S."/>
            <person name="Petersen M."/>
            <person name="Berrin J.G."/>
            <person name="Delaux P.M."/>
            <person name="Dal Grande F."/>
            <person name="Keller J."/>
        </authorList>
    </citation>
    <scope>NUCLEOTIDE SEQUENCE [LARGE SCALE GENOMIC DNA]</scope>
    <source>
        <strain evidence="2 3">SAG 245.80</strain>
    </source>
</reference>
<dbReference type="Pfam" id="PF00498">
    <property type="entry name" value="FHA"/>
    <property type="match status" value="1"/>
</dbReference>
<sequence>MVDRADLLPAWAAPPPDAQAALLASAEGVETQRVPFGEKTALLIGRNGQVCDVIVEHKSSSRVHACVAHDSTGKAWLVDLGSVHGVHRGAACSELQQRPLRRCGTAHLAGER</sequence>
<dbReference type="PROSITE" id="PS50006">
    <property type="entry name" value="FHA_DOMAIN"/>
    <property type="match status" value="1"/>
</dbReference>
<dbReference type="EMBL" id="JALJOU010000096">
    <property type="protein sequence ID" value="KAK9821798.1"/>
    <property type="molecule type" value="Genomic_DNA"/>
</dbReference>
<dbReference type="Gene3D" id="2.60.200.20">
    <property type="match status" value="1"/>
</dbReference>
<dbReference type="AlphaFoldDB" id="A0AAW1QK16"/>
<dbReference type="Proteomes" id="UP001445335">
    <property type="component" value="Unassembled WGS sequence"/>
</dbReference>
<dbReference type="PANTHER" id="PTHR23308">
    <property type="entry name" value="NUCLEAR INHIBITOR OF PROTEIN PHOSPHATASE-1"/>
    <property type="match status" value="1"/>
</dbReference>
<protein>
    <recommendedName>
        <fullName evidence="1">FHA domain-containing protein</fullName>
    </recommendedName>
</protein>
<keyword evidence="3" id="KW-1185">Reference proteome</keyword>
<comment type="caution">
    <text evidence="2">The sequence shown here is derived from an EMBL/GenBank/DDBJ whole genome shotgun (WGS) entry which is preliminary data.</text>
</comment>
<evidence type="ECO:0000259" key="1">
    <source>
        <dbReference type="PROSITE" id="PS50006"/>
    </source>
</evidence>
<dbReference type="SUPFAM" id="SSF49879">
    <property type="entry name" value="SMAD/FHA domain"/>
    <property type="match status" value="1"/>
</dbReference>
<dbReference type="InterPro" id="IPR000253">
    <property type="entry name" value="FHA_dom"/>
</dbReference>
<gene>
    <name evidence="2" type="ORF">WJX81_006790</name>
</gene>
<accession>A0AAW1QK16</accession>
<dbReference type="InterPro" id="IPR008984">
    <property type="entry name" value="SMAD_FHA_dom_sf"/>
</dbReference>
<evidence type="ECO:0000313" key="3">
    <source>
        <dbReference type="Proteomes" id="UP001445335"/>
    </source>
</evidence>
<feature type="domain" description="FHA" evidence="1">
    <location>
        <begin position="42"/>
        <end position="86"/>
    </location>
</feature>
<proteinExistence type="predicted"/>
<organism evidence="2 3">
    <name type="scientific">Elliptochloris bilobata</name>
    <dbReference type="NCBI Taxonomy" id="381761"/>
    <lineage>
        <taxon>Eukaryota</taxon>
        <taxon>Viridiplantae</taxon>
        <taxon>Chlorophyta</taxon>
        <taxon>core chlorophytes</taxon>
        <taxon>Trebouxiophyceae</taxon>
        <taxon>Trebouxiophyceae incertae sedis</taxon>
        <taxon>Elliptochloris clade</taxon>
        <taxon>Elliptochloris</taxon>
    </lineage>
</organism>
<name>A0AAW1QK16_9CHLO</name>